<dbReference type="AlphaFoldDB" id="A0A820AK76"/>
<dbReference type="EMBL" id="CAJOAZ010008555">
    <property type="protein sequence ID" value="CAF4186806.1"/>
    <property type="molecule type" value="Genomic_DNA"/>
</dbReference>
<accession>A0A820AK76</accession>
<evidence type="ECO:0000313" key="1">
    <source>
        <dbReference type="EMBL" id="CAF4186806.1"/>
    </source>
</evidence>
<gene>
    <name evidence="1" type="ORF">OXD698_LOCUS40055</name>
</gene>
<reference evidence="1" key="1">
    <citation type="submission" date="2021-02" db="EMBL/GenBank/DDBJ databases">
        <authorList>
            <person name="Nowell W R."/>
        </authorList>
    </citation>
    <scope>NUCLEOTIDE SEQUENCE</scope>
</reference>
<sequence>MHNSTDNLIDRHINKWHQELGDIYIPPHIGVADFFPHLEYICIHHRNFFSEVEDKELLELADRTDIGNLTHVAWKATGDKIIANTNGDLYTTLEIRKNSMAHDLVNLKPHLINNVILATGSMYLKLVFDYYLFDDTYNYPL</sequence>
<comment type="caution">
    <text evidence="1">The sequence shown here is derived from an EMBL/GenBank/DDBJ whole genome shotgun (WGS) entry which is preliminary data.</text>
</comment>
<dbReference type="Proteomes" id="UP000663844">
    <property type="component" value="Unassembled WGS sequence"/>
</dbReference>
<evidence type="ECO:0000313" key="2">
    <source>
        <dbReference type="Proteomes" id="UP000663844"/>
    </source>
</evidence>
<protein>
    <submittedName>
        <fullName evidence="1">Uncharacterized protein</fullName>
    </submittedName>
</protein>
<feature type="non-terminal residue" evidence="1">
    <location>
        <position position="141"/>
    </location>
</feature>
<organism evidence="1 2">
    <name type="scientific">Adineta steineri</name>
    <dbReference type="NCBI Taxonomy" id="433720"/>
    <lineage>
        <taxon>Eukaryota</taxon>
        <taxon>Metazoa</taxon>
        <taxon>Spiralia</taxon>
        <taxon>Gnathifera</taxon>
        <taxon>Rotifera</taxon>
        <taxon>Eurotatoria</taxon>
        <taxon>Bdelloidea</taxon>
        <taxon>Adinetida</taxon>
        <taxon>Adinetidae</taxon>
        <taxon>Adineta</taxon>
    </lineage>
</organism>
<name>A0A820AK76_9BILA</name>
<proteinExistence type="predicted"/>